<comment type="caution">
    <text evidence="1">The sequence shown here is derived from an EMBL/GenBank/DDBJ whole genome shotgun (WGS) entry which is preliminary data.</text>
</comment>
<accession>I4EDQ0</accession>
<dbReference type="RefSeq" id="WP_008475258.1">
    <property type="nucleotide sequence ID" value="NZ_CAGS01000067.1"/>
</dbReference>
<name>I4EDQ0_9BACT</name>
<organism evidence="1 2">
    <name type="scientific">Nitrolancea hollandica Lb</name>
    <dbReference type="NCBI Taxonomy" id="1129897"/>
    <lineage>
        <taxon>Bacteria</taxon>
        <taxon>Pseudomonadati</taxon>
        <taxon>Thermomicrobiota</taxon>
        <taxon>Thermomicrobia</taxon>
        <taxon>Sphaerobacterales</taxon>
        <taxon>Sphaerobacterineae</taxon>
        <taxon>Sphaerobacteraceae</taxon>
        <taxon>Nitrolancea</taxon>
    </lineage>
</organism>
<evidence type="ECO:0000313" key="2">
    <source>
        <dbReference type="Proteomes" id="UP000004221"/>
    </source>
</evidence>
<dbReference type="InterPro" id="IPR043519">
    <property type="entry name" value="NT_sf"/>
</dbReference>
<evidence type="ECO:0000313" key="1">
    <source>
        <dbReference type="EMBL" id="CCF82812.1"/>
    </source>
</evidence>
<sequence>MDLNALPIPDVKRSIFQRALQALESTGVAFSLGGGLALYYYTGVQRDVHDLDLHLLPRDVEPSLVALREAGFTTWVHLAPWLAQATVDRVQVDLVYGQGSGHASVDQRWFTGPRAHFLGHEVIVTAPEEFFWSKSMRYGRFRNDAPDLFSILVALGNRLDWPHLLDLFDEDWEVLLSHLVVFRYAFPSHPGAIPDAILDNLLERLQASRRSPCPPNPPVWRGGLIDGAMDGQYFEERGYIDERRRRWERRLSAELDVLAPLVAQDVHRRDTSGGRRAAD</sequence>
<protein>
    <submittedName>
        <fullName evidence="1">Uncharacterized protein</fullName>
    </submittedName>
</protein>
<keyword evidence="2" id="KW-1185">Reference proteome</keyword>
<reference evidence="1 2" key="1">
    <citation type="journal article" date="2012" name="ISME J.">
        <title>Nitrification expanded: discovery, physiology and genomics of a nitrite-oxidizing bacterium from the phylum Chloroflexi.</title>
        <authorList>
            <person name="Sorokin D.Y."/>
            <person name="Lucker S."/>
            <person name="Vejmelkova D."/>
            <person name="Kostrikina N.A."/>
            <person name="Kleerebezem R."/>
            <person name="Rijpstra W.I."/>
            <person name="Damste J.S."/>
            <person name="Le Paslier D."/>
            <person name="Muyzer G."/>
            <person name="Wagner M."/>
            <person name="van Loosdrecht M.C."/>
            <person name="Daims H."/>
        </authorList>
    </citation>
    <scope>NUCLEOTIDE SEQUENCE [LARGE SCALE GENOMIC DNA]</scope>
    <source>
        <strain evidence="2">none</strain>
    </source>
</reference>
<dbReference type="SUPFAM" id="SSF81301">
    <property type="entry name" value="Nucleotidyltransferase"/>
    <property type="match status" value="1"/>
</dbReference>
<gene>
    <name evidence="1" type="ORF">NITHO_1590003</name>
</gene>
<dbReference type="AlphaFoldDB" id="I4EDQ0"/>
<dbReference type="Proteomes" id="UP000004221">
    <property type="component" value="Unassembled WGS sequence"/>
</dbReference>
<dbReference type="OrthoDB" id="9782533at2"/>
<dbReference type="EMBL" id="CAGS01000067">
    <property type="protein sequence ID" value="CCF82812.1"/>
    <property type="molecule type" value="Genomic_DNA"/>
</dbReference>
<dbReference type="Gene3D" id="3.30.460.40">
    <property type="match status" value="1"/>
</dbReference>
<proteinExistence type="predicted"/>